<evidence type="ECO:0000313" key="1">
    <source>
        <dbReference type="EMBL" id="RBM07768.1"/>
    </source>
</evidence>
<organism evidence="1 2">
    <name type="scientific">Novacetimonas cocois</name>
    <dbReference type="NCBI Taxonomy" id="1747507"/>
    <lineage>
        <taxon>Bacteria</taxon>
        <taxon>Pseudomonadati</taxon>
        <taxon>Pseudomonadota</taxon>
        <taxon>Alphaproteobacteria</taxon>
        <taxon>Acetobacterales</taxon>
        <taxon>Acetobacteraceae</taxon>
        <taxon>Novacetimonas</taxon>
    </lineage>
</organism>
<sequence length="73" mass="8191">MQVMAHNHFMIAGGQIWTPLSRGVEKRIVLDCPPGRVGFVTDLQPPSAGVVYETLNDFQKWVMVHEAAALQWD</sequence>
<proteinExistence type="predicted"/>
<dbReference type="Proteomes" id="UP000252680">
    <property type="component" value="Unassembled WGS sequence"/>
</dbReference>
<gene>
    <name evidence="1" type="ORF">NJLHNGOC_07065</name>
</gene>
<keyword evidence="2" id="KW-1185">Reference proteome</keyword>
<accession>A0A365YXC7</accession>
<name>A0A365YXC7_9PROT</name>
<dbReference type="AlphaFoldDB" id="A0A365YXC7"/>
<reference evidence="1 2" key="1">
    <citation type="submission" date="2018-05" db="EMBL/GenBank/DDBJ databases">
        <title>Komagataeibacter cocois sp. nov., for a novel cellulose- producing strain isolated from coconut milk.</title>
        <authorList>
            <person name="Liu L."/>
            <person name="Wang Y."/>
            <person name="Liu S."/>
            <person name="Bi J."/>
            <person name="Chen H."/>
            <person name="Deng J."/>
            <person name="Zhang C."/>
            <person name="Hu Q."/>
            <person name="Li C."/>
        </authorList>
    </citation>
    <scope>NUCLEOTIDE SEQUENCE [LARGE SCALE GENOMIC DNA]</scope>
    <source>
        <strain evidence="1 2">WE7</strain>
    </source>
</reference>
<evidence type="ECO:0000313" key="2">
    <source>
        <dbReference type="Proteomes" id="UP000252680"/>
    </source>
</evidence>
<dbReference type="EMBL" id="QEXL01000007">
    <property type="protein sequence ID" value="RBM07768.1"/>
    <property type="molecule type" value="Genomic_DNA"/>
</dbReference>
<protein>
    <submittedName>
        <fullName evidence="1">Uncharacterized protein</fullName>
    </submittedName>
</protein>
<comment type="caution">
    <text evidence="1">The sequence shown here is derived from an EMBL/GenBank/DDBJ whole genome shotgun (WGS) entry which is preliminary data.</text>
</comment>